<dbReference type="EMBL" id="JAWDGP010007794">
    <property type="protein sequence ID" value="KAK3704602.1"/>
    <property type="molecule type" value="Genomic_DNA"/>
</dbReference>
<protein>
    <submittedName>
        <fullName evidence="1">Uncharacterized protein</fullName>
    </submittedName>
</protein>
<keyword evidence="2" id="KW-1185">Reference proteome</keyword>
<evidence type="ECO:0000313" key="1">
    <source>
        <dbReference type="EMBL" id="KAK3704602.1"/>
    </source>
</evidence>
<organism evidence="1 2">
    <name type="scientific">Elysia crispata</name>
    <name type="common">lettuce slug</name>
    <dbReference type="NCBI Taxonomy" id="231223"/>
    <lineage>
        <taxon>Eukaryota</taxon>
        <taxon>Metazoa</taxon>
        <taxon>Spiralia</taxon>
        <taxon>Lophotrochozoa</taxon>
        <taxon>Mollusca</taxon>
        <taxon>Gastropoda</taxon>
        <taxon>Heterobranchia</taxon>
        <taxon>Euthyneura</taxon>
        <taxon>Panpulmonata</taxon>
        <taxon>Sacoglossa</taxon>
        <taxon>Placobranchoidea</taxon>
        <taxon>Plakobranchidae</taxon>
        <taxon>Elysia</taxon>
    </lineage>
</organism>
<evidence type="ECO:0000313" key="2">
    <source>
        <dbReference type="Proteomes" id="UP001283361"/>
    </source>
</evidence>
<comment type="caution">
    <text evidence="1">The sequence shown here is derived from an EMBL/GenBank/DDBJ whole genome shotgun (WGS) entry which is preliminary data.</text>
</comment>
<dbReference type="AlphaFoldDB" id="A0AAE0XQY7"/>
<name>A0AAE0XQY7_9GAST</name>
<accession>A0AAE0XQY7</accession>
<reference evidence="1" key="1">
    <citation type="journal article" date="2023" name="G3 (Bethesda)">
        <title>A reference genome for the long-term kleptoplast-retaining sea slug Elysia crispata morphotype clarki.</title>
        <authorList>
            <person name="Eastman K.E."/>
            <person name="Pendleton A.L."/>
            <person name="Shaikh M.A."/>
            <person name="Suttiyut T."/>
            <person name="Ogas R."/>
            <person name="Tomko P."/>
            <person name="Gavelis G."/>
            <person name="Widhalm J.R."/>
            <person name="Wisecaver J.H."/>
        </authorList>
    </citation>
    <scope>NUCLEOTIDE SEQUENCE</scope>
    <source>
        <strain evidence="1">ECLA1</strain>
    </source>
</reference>
<dbReference type="Proteomes" id="UP001283361">
    <property type="component" value="Unassembled WGS sequence"/>
</dbReference>
<gene>
    <name evidence="1" type="ORF">RRG08_033642</name>
</gene>
<sequence>MGNIDLEPVFPPMTSGDTISMWDVPPLLYWRLAIAWATFILHVDTGSGTVPNLRGTLYLSLVVAPSCRQTCPDLPVITFVKFGVNQAMLLFKPKAATLDLPHSAIMGLKSTCSKNFSPYLSQKEILGNPISHTASLSADLAPQTLD</sequence>
<proteinExistence type="predicted"/>